<dbReference type="EMBL" id="JAAGVB010000028">
    <property type="protein sequence ID" value="NEW34462.1"/>
    <property type="molecule type" value="Genomic_DNA"/>
</dbReference>
<dbReference type="AlphaFoldDB" id="A0A6P1CRL1"/>
<name>A0A6P1CRL1_9NOCA</name>
<accession>A0A6P1CRL1</accession>
<dbReference type="Proteomes" id="UP000471166">
    <property type="component" value="Unassembled WGS sequence"/>
</dbReference>
<dbReference type="PROSITE" id="PS51257">
    <property type="entry name" value="PROKAR_LIPOPROTEIN"/>
    <property type="match status" value="1"/>
</dbReference>
<evidence type="ECO:0000313" key="1">
    <source>
        <dbReference type="EMBL" id="NEW34462.1"/>
    </source>
</evidence>
<protein>
    <submittedName>
        <fullName evidence="1">Uncharacterized protein</fullName>
    </submittedName>
</protein>
<dbReference type="RefSeq" id="WP_163845737.1">
    <property type="nucleotide sequence ID" value="NZ_JAAGVB010000028.1"/>
</dbReference>
<gene>
    <name evidence="1" type="ORF">GV791_18140</name>
</gene>
<organism evidence="1 2">
    <name type="scientific">Nocardia cyriacigeorgica</name>
    <dbReference type="NCBI Taxonomy" id="135487"/>
    <lineage>
        <taxon>Bacteria</taxon>
        <taxon>Bacillati</taxon>
        <taxon>Actinomycetota</taxon>
        <taxon>Actinomycetes</taxon>
        <taxon>Mycobacteriales</taxon>
        <taxon>Nocardiaceae</taxon>
        <taxon>Nocardia</taxon>
    </lineage>
</organism>
<reference evidence="1 2" key="1">
    <citation type="submission" date="2020-01" db="EMBL/GenBank/DDBJ databases">
        <title>Genetics and antimicrobial susceptibilities of Nocardia species isolated from the soil; a comparison with species isolated from humans.</title>
        <authorList>
            <person name="Carrasco G."/>
            <person name="Monzon S."/>
            <person name="Sansegundo M."/>
            <person name="Garcia E."/>
            <person name="Garrido N."/>
            <person name="Medina M.J."/>
            <person name="Villalon P."/>
            <person name="Ramirez-Arocha A.C."/>
            <person name="Jimenez P."/>
            <person name="Cuesta I."/>
            <person name="Valdezate S."/>
        </authorList>
    </citation>
    <scope>NUCLEOTIDE SEQUENCE [LARGE SCALE GENOMIC DNA]</scope>
    <source>
        <strain evidence="1 2">CNM20110626</strain>
    </source>
</reference>
<sequence length="107" mass="10573">MLARRTFLHAALAAALAGCGDGVLGTPGAVRIAVSWSGSELAAFRRVLEALGLAGSVDVIPLGDEIGTALTGGRSAPELVMLPLAGRVRELAAQGGAAGGTRIAVGR</sequence>
<proteinExistence type="predicted"/>
<evidence type="ECO:0000313" key="2">
    <source>
        <dbReference type="Proteomes" id="UP000471166"/>
    </source>
</evidence>
<comment type="caution">
    <text evidence="1">The sequence shown here is derived from an EMBL/GenBank/DDBJ whole genome shotgun (WGS) entry which is preliminary data.</text>
</comment>